<accession>A0ACB8QEZ5</accession>
<gene>
    <name evidence="1" type="ORF">K488DRAFT_87786</name>
</gene>
<name>A0ACB8QEZ5_9AGAM</name>
<reference evidence="1" key="1">
    <citation type="submission" date="2021-02" db="EMBL/GenBank/DDBJ databases">
        <authorList>
            <consortium name="DOE Joint Genome Institute"/>
            <person name="Ahrendt S."/>
            <person name="Looney B.P."/>
            <person name="Miyauchi S."/>
            <person name="Morin E."/>
            <person name="Drula E."/>
            <person name="Courty P.E."/>
            <person name="Chicoki N."/>
            <person name="Fauchery L."/>
            <person name="Kohler A."/>
            <person name="Kuo A."/>
            <person name="Labutti K."/>
            <person name="Pangilinan J."/>
            <person name="Lipzen A."/>
            <person name="Riley R."/>
            <person name="Andreopoulos W."/>
            <person name="He G."/>
            <person name="Johnson J."/>
            <person name="Barry K.W."/>
            <person name="Grigoriev I.V."/>
            <person name="Nagy L."/>
            <person name="Hibbett D."/>
            <person name="Henrissat B."/>
            <person name="Matheny P.B."/>
            <person name="Labbe J."/>
            <person name="Martin F."/>
        </authorList>
    </citation>
    <scope>NUCLEOTIDE SEQUENCE</scope>
    <source>
        <strain evidence="1">EC-137</strain>
    </source>
</reference>
<dbReference type="Proteomes" id="UP000814128">
    <property type="component" value="Unassembled WGS sequence"/>
</dbReference>
<dbReference type="EMBL" id="MU273623">
    <property type="protein sequence ID" value="KAI0030403.1"/>
    <property type="molecule type" value="Genomic_DNA"/>
</dbReference>
<proteinExistence type="predicted"/>
<evidence type="ECO:0000313" key="1">
    <source>
        <dbReference type="EMBL" id="KAI0030403.1"/>
    </source>
</evidence>
<organism evidence="1 2">
    <name type="scientific">Vararia minispora EC-137</name>
    <dbReference type="NCBI Taxonomy" id="1314806"/>
    <lineage>
        <taxon>Eukaryota</taxon>
        <taxon>Fungi</taxon>
        <taxon>Dikarya</taxon>
        <taxon>Basidiomycota</taxon>
        <taxon>Agaricomycotina</taxon>
        <taxon>Agaricomycetes</taxon>
        <taxon>Russulales</taxon>
        <taxon>Lachnocladiaceae</taxon>
        <taxon>Vararia</taxon>
    </lineage>
</organism>
<reference evidence="1" key="2">
    <citation type="journal article" date="2022" name="New Phytol.">
        <title>Evolutionary transition to the ectomycorrhizal habit in the genomes of a hyperdiverse lineage of mushroom-forming fungi.</title>
        <authorList>
            <person name="Looney B."/>
            <person name="Miyauchi S."/>
            <person name="Morin E."/>
            <person name="Drula E."/>
            <person name="Courty P.E."/>
            <person name="Kohler A."/>
            <person name="Kuo A."/>
            <person name="LaButti K."/>
            <person name="Pangilinan J."/>
            <person name="Lipzen A."/>
            <person name="Riley R."/>
            <person name="Andreopoulos W."/>
            <person name="He G."/>
            <person name="Johnson J."/>
            <person name="Nolan M."/>
            <person name="Tritt A."/>
            <person name="Barry K.W."/>
            <person name="Grigoriev I.V."/>
            <person name="Nagy L.G."/>
            <person name="Hibbett D."/>
            <person name="Henrissat B."/>
            <person name="Matheny P.B."/>
            <person name="Labbe J."/>
            <person name="Martin F.M."/>
        </authorList>
    </citation>
    <scope>NUCLEOTIDE SEQUENCE</scope>
    <source>
        <strain evidence="1">EC-137</strain>
    </source>
</reference>
<keyword evidence="2" id="KW-1185">Reference proteome</keyword>
<protein>
    <submittedName>
        <fullName evidence="1">Uncharacterized protein</fullName>
    </submittedName>
</protein>
<comment type="caution">
    <text evidence="1">The sequence shown here is derived from an EMBL/GenBank/DDBJ whole genome shotgun (WGS) entry which is preliminary data.</text>
</comment>
<sequence>MNGEQREKAGGSSQQVQSRSLPKSRAPLGVASRFRVFPFLPSAFPPTPLHSSVRPSVRPSVRRLGRQRARSYAGAPTHTPTRTLAGPHPAQTCPRPASPVRPFVPPADAPTHTPTHPHAHTHALRPTPHANTPPTRLARPSAPRKRAPDPPRPSVRLSVCPTRLHTHTHAHTHAGGAPHKRAPNPPRLSVPPTSPPNLRTWSHAGSPAHVPTLPARPRTACPHGLTPTICGSPMPGACLSGIVANKPRFARRRYMAVGVV</sequence>
<evidence type="ECO:0000313" key="2">
    <source>
        <dbReference type="Proteomes" id="UP000814128"/>
    </source>
</evidence>